<evidence type="ECO:0000259" key="1">
    <source>
        <dbReference type="Pfam" id="PF02602"/>
    </source>
</evidence>
<feature type="domain" description="Tetrapyrrole biosynthesis uroporphyrinogen III synthase" evidence="1">
    <location>
        <begin position="4"/>
        <end position="47"/>
    </location>
</feature>
<dbReference type="EMBL" id="CAADRN010000396">
    <property type="protein sequence ID" value="VFU19665.1"/>
    <property type="molecule type" value="Genomic_DNA"/>
</dbReference>
<proteinExistence type="predicted"/>
<dbReference type="GO" id="GO:0033014">
    <property type="term" value="P:tetrapyrrole biosynthetic process"/>
    <property type="evidence" value="ECO:0007669"/>
    <property type="project" value="InterPro"/>
</dbReference>
<sequence length="59" mass="6246">MLNAPDLQALLKNVVVACIGPVTAGTARELGLKVDVVAEEYTIEGLVRSLLGYYGLQTV</sequence>
<evidence type="ECO:0000313" key="2">
    <source>
        <dbReference type="EMBL" id="VFU19665.1"/>
    </source>
</evidence>
<dbReference type="AlphaFoldDB" id="A0A485M8K2"/>
<protein>
    <recommendedName>
        <fullName evidence="1">Tetrapyrrole biosynthesis uroporphyrinogen III synthase domain-containing protein</fullName>
    </recommendedName>
</protein>
<dbReference type="InterPro" id="IPR036108">
    <property type="entry name" value="4pyrrol_syn_uPrphyn_synt_sf"/>
</dbReference>
<name>A0A485M8K2_9ZZZZ</name>
<dbReference type="Pfam" id="PF02602">
    <property type="entry name" value="HEM4"/>
    <property type="match status" value="1"/>
</dbReference>
<dbReference type="Gene3D" id="3.40.50.10090">
    <property type="match status" value="1"/>
</dbReference>
<dbReference type="GO" id="GO:0004852">
    <property type="term" value="F:uroporphyrinogen-III synthase activity"/>
    <property type="evidence" value="ECO:0007669"/>
    <property type="project" value="InterPro"/>
</dbReference>
<accession>A0A485M8K2</accession>
<gene>
    <name evidence="2" type="ORF">SCFA_910009</name>
</gene>
<reference evidence="2" key="1">
    <citation type="submission" date="2019-03" db="EMBL/GenBank/DDBJ databases">
        <authorList>
            <person name="Hao L."/>
        </authorList>
    </citation>
    <scope>NUCLEOTIDE SEQUENCE</scope>
</reference>
<dbReference type="SUPFAM" id="SSF69618">
    <property type="entry name" value="HemD-like"/>
    <property type="match status" value="1"/>
</dbReference>
<dbReference type="InterPro" id="IPR003754">
    <property type="entry name" value="4pyrrol_synth_uPrphyn_synth"/>
</dbReference>
<organism evidence="2">
    <name type="scientific">anaerobic digester metagenome</name>
    <dbReference type="NCBI Taxonomy" id="1263854"/>
    <lineage>
        <taxon>unclassified sequences</taxon>
        <taxon>metagenomes</taxon>
        <taxon>ecological metagenomes</taxon>
    </lineage>
</organism>